<gene>
    <name evidence="2" type="ORF">glysoja_028967</name>
</gene>
<dbReference type="PIRSF" id="PIRSF008153">
    <property type="entry name" value="FMR1_interacting"/>
    <property type="match status" value="1"/>
</dbReference>
<protein>
    <submittedName>
        <fullName evidence="2">Protein PIR</fullName>
    </submittedName>
</protein>
<dbReference type="Pfam" id="PF05994">
    <property type="entry name" value="FragX_IP"/>
    <property type="match status" value="1"/>
</dbReference>
<dbReference type="GO" id="GO:0030833">
    <property type="term" value="P:regulation of actin filament polymerization"/>
    <property type="evidence" value="ECO:0007669"/>
    <property type="project" value="InterPro"/>
</dbReference>
<reference evidence="2" key="1">
    <citation type="submission" date="2014-07" db="EMBL/GenBank/DDBJ databases">
        <title>Identification of a novel salt tolerance gene in wild soybean by whole-genome sequencing.</title>
        <authorList>
            <person name="Lam H.-M."/>
            <person name="Qi X."/>
            <person name="Li M.-W."/>
            <person name="Liu X."/>
            <person name="Xie M."/>
            <person name="Ni M."/>
            <person name="Xu X."/>
        </authorList>
    </citation>
    <scope>NUCLEOTIDE SEQUENCE [LARGE SCALE GENOMIC DNA]</scope>
    <source>
        <tissue evidence="2">Root</tissue>
    </source>
</reference>
<dbReference type="Pfam" id="PF07159">
    <property type="entry name" value="CYRIA-B_Rac1-bd"/>
    <property type="match status" value="1"/>
</dbReference>
<proteinExistence type="predicted"/>
<evidence type="ECO:0000313" key="2">
    <source>
        <dbReference type="EMBL" id="KHN35337.1"/>
    </source>
</evidence>
<name>A0A0B2RU56_GLYSO</name>
<evidence type="ECO:0000259" key="1">
    <source>
        <dbReference type="Pfam" id="PF07159"/>
    </source>
</evidence>
<dbReference type="Proteomes" id="UP000053555">
    <property type="component" value="Unassembled WGS sequence"/>
</dbReference>
<organism evidence="2">
    <name type="scientific">Glycine soja</name>
    <name type="common">Wild soybean</name>
    <dbReference type="NCBI Taxonomy" id="3848"/>
    <lineage>
        <taxon>Eukaryota</taxon>
        <taxon>Viridiplantae</taxon>
        <taxon>Streptophyta</taxon>
        <taxon>Embryophyta</taxon>
        <taxon>Tracheophyta</taxon>
        <taxon>Spermatophyta</taxon>
        <taxon>Magnoliopsida</taxon>
        <taxon>eudicotyledons</taxon>
        <taxon>Gunneridae</taxon>
        <taxon>Pentapetalae</taxon>
        <taxon>rosids</taxon>
        <taxon>fabids</taxon>
        <taxon>Fabales</taxon>
        <taxon>Fabaceae</taxon>
        <taxon>Papilionoideae</taxon>
        <taxon>50 kb inversion clade</taxon>
        <taxon>NPAAA clade</taxon>
        <taxon>indigoferoid/millettioid clade</taxon>
        <taxon>Phaseoleae</taxon>
        <taxon>Glycine</taxon>
        <taxon>Glycine subgen. Soja</taxon>
    </lineage>
</organism>
<dbReference type="GO" id="GO:0005737">
    <property type="term" value="C:cytoplasm"/>
    <property type="evidence" value="ECO:0007669"/>
    <property type="project" value="UniProtKB-ARBA"/>
</dbReference>
<feature type="domain" description="CYRIA/CYRIB Rac1 binding" evidence="1">
    <location>
        <begin position="155"/>
        <end position="217"/>
    </location>
</feature>
<dbReference type="EMBL" id="KN648405">
    <property type="protein sequence ID" value="KHN35337.1"/>
    <property type="molecule type" value="Genomic_DNA"/>
</dbReference>
<dbReference type="PANTHER" id="PTHR12195">
    <property type="entry name" value="CYTOPLASMIC FMR1-INTERACTING PROTEIN-RELATED"/>
    <property type="match status" value="1"/>
</dbReference>
<dbReference type="InterPro" id="IPR008081">
    <property type="entry name" value="Cytoplasmic_FMR1-int"/>
</dbReference>
<dbReference type="GO" id="GO:0031267">
    <property type="term" value="F:small GTPase binding"/>
    <property type="evidence" value="ECO:0007669"/>
    <property type="project" value="InterPro"/>
</dbReference>
<dbReference type="InterPro" id="IPR009828">
    <property type="entry name" value="CYRIA/CYRIB_Rac1-bd"/>
</dbReference>
<accession>A0A0B2RU56</accession>
<sequence length="1281" mass="145240">MAVPVEEAIAALSTFSLEDEQPEVQGPGVWVSTERGATESPIEYSDVSAYRLSLSEDTKALNQLNALTQEGKEMASVLYTYRSCVKALPQLPDSMKQSQADLYLETYQVLDLEMSRLREIQRWQASASSKLAADMQRFSRPERRINGPTISHLWSMLKLLDVLVQLDHLKNAKASIPNDFSWYKRTFTQVSGQWQDTDSMREELDDLQIFLSTRWAILLNLHVEMFRVNNVEDILQVLIVFVVESLELDFALLFPERHVLLRVLPVLVVLVTSSEKDSESLYKRVKINRLINIFKNEAVIPAFPDLHLSPAAILKELSTYFPKFSSQTRLLTLPAPHELPPREAQEYPPNCFIHYLIINHIGAIRAEHDDFVIRFASAMNQLLLLKSTDGSDVEWSKEVKGNMYDMIVEGFQLLSRWTARIWEQCAWKFSRPCKDASPSFSDYEKVVRYNYSAEERKALVELVSYIKSVGSMMQRCDTLVADALWETIHSEVQDFVQNTLATMLRTTFRKKKDLSRILSDMRTLSADWMANTNKSESELQSSQHGGEESKANIFYPRAVAPTAAQVHCLQFLIYEVVSGGNLRRPGGLFGNSGSEIPVNDLKQLETFFYKLGFFLHILDYSATVATLTDLGFLWFREFYLESSRVIQFPIECSLPWMLVDCVLESPNSGLLESVLMPFDIYNDSAQQALVLLKQRFLYDEIEAEVDHCFDIFVTKLCETIFTYYKSWAASELLDPSFLFASDNAEKYAVQPIRLNMLLKITRVKLLGRMINLRSLITERMNKVFRENIEFLFGRFECQDLCAIVELEKLLDVLKHSHELLSRDLSVDSFSLMLNEMQENISLVSFSSRLASQIWSEMQSDFLPNFILCNTTQRFIRSSRTVPVQKPSVPSVKPSFYCGTQDLNSAHQSFARLHSGFFGIPHMFSVVRLLGSRSLPWLIRALLDHISNKITLLEPMITGLQDSLPKSIGLLPFDGGVTGCVRLVKEHLNWETKSELKAEVLHGIKEIGSVLYWMGLLDIVLREKDSMDFMQTAPWLGLLPGADGQIATSQDGGDSPVVSLFKSTAAAMVSYPGCPSPTSFHIMSKQAEAADLLYKANLNTGSVLEYALAFTSAALDKYCNKWSAAPKTGFIDITISKDFYRIYSGLQIGYLEESAQVPSNSHERLGDSVAWGGCTIIYLLGQQLHFELFDFSYQILNIAEVEAASVMQTHKNSQFSVKGWEALLEAMKKARRLNNHVFSMLKARCPLEEKTACAIKQSGAPIHRIKFDNTVSAFETLPQKGS</sequence>
<dbReference type="PRINTS" id="PR01698">
    <property type="entry name" value="CYTOFMRPINTP"/>
</dbReference>